<dbReference type="EMBL" id="JBJUVG010000004">
    <property type="protein sequence ID" value="MFM9413640.1"/>
    <property type="molecule type" value="Genomic_DNA"/>
</dbReference>
<dbReference type="Proteomes" id="UP001631949">
    <property type="component" value="Unassembled WGS sequence"/>
</dbReference>
<evidence type="ECO:0000256" key="8">
    <source>
        <dbReference type="RuleBase" id="RU363064"/>
    </source>
</evidence>
<dbReference type="PANTHER" id="PTHR30330:SF14">
    <property type="entry name" value="SODIUM_AMINO ACID (ALANINE) SYMPORTER"/>
    <property type="match status" value="1"/>
</dbReference>
<feature type="transmembrane region" description="Helical" evidence="8">
    <location>
        <begin position="223"/>
        <end position="248"/>
    </location>
</feature>
<feature type="transmembrane region" description="Helical" evidence="8">
    <location>
        <begin position="425"/>
        <end position="446"/>
    </location>
</feature>
<evidence type="ECO:0000256" key="3">
    <source>
        <dbReference type="ARBA" id="ARBA00022448"/>
    </source>
</evidence>
<evidence type="ECO:0000256" key="4">
    <source>
        <dbReference type="ARBA" id="ARBA00022475"/>
    </source>
</evidence>
<keyword evidence="6 8" id="KW-1133">Transmembrane helix</keyword>
<comment type="subcellular location">
    <subcellularLocation>
        <location evidence="1 8">Cell membrane</location>
        <topology evidence="1 8">Multi-pass membrane protein</topology>
    </subcellularLocation>
</comment>
<feature type="transmembrane region" description="Helical" evidence="8">
    <location>
        <begin position="189"/>
        <end position="211"/>
    </location>
</feature>
<dbReference type="InterPro" id="IPR001463">
    <property type="entry name" value="Na/Ala_symport"/>
</dbReference>
<dbReference type="PROSITE" id="PS00873">
    <property type="entry name" value="NA_ALANINE_SYMP"/>
    <property type="match status" value="1"/>
</dbReference>
<accession>A0ABW9GZ09</accession>
<dbReference type="NCBIfam" id="TIGR00835">
    <property type="entry name" value="agcS"/>
    <property type="match status" value="1"/>
</dbReference>
<protein>
    <submittedName>
        <fullName evidence="9">Alanine/glycine:cation symporter family protein</fullName>
    </submittedName>
</protein>
<feature type="transmembrane region" description="Helical" evidence="8">
    <location>
        <begin position="157"/>
        <end position="177"/>
    </location>
</feature>
<feature type="transmembrane region" description="Helical" evidence="8">
    <location>
        <begin position="77"/>
        <end position="99"/>
    </location>
</feature>
<name>A0ABW9GZ09_9FIRM</name>
<organism evidence="9 10">
    <name type="scientific">Peptococcus simiae</name>
    <dbReference type="NCBI Taxonomy" id="1643805"/>
    <lineage>
        <taxon>Bacteria</taxon>
        <taxon>Bacillati</taxon>
        <taxon>Bacillota</taxon>
        <taxon>Clostridia</taxon>
        <taxon>Eubacteriales</taxon>
        <taxon>Peptococcaceae</taxon>
        <taxon>Peptococcus</taxon>
    </lineage>
</organism>
<keyword evidence="7 8" id="KW-0472">Membrane</keyword>
<keyword evidence="8" id="KW-0769">Symport</keyword>
<dbReference type="Pfam" id="PF01235">
    <property type="entry name" value="Na_Ala_symp"/>
    <property type="match status" value="1"/>
</dbReference>
<dbReference type="RefSeq" id="WP_408977256.1">
    <property type="nucleotide sequence ID" value="NZ_JBJUVG010000004.1"/>
</dbReference>
<keyword evidence="5 8" id="KW-0812">Transmembrane</keyword>
<gene>
    <name evidence="9" type="ORF">ACKQTC_04590</name>
</gene>
<dbReference type="Gene3D" id="1.20.1740.10">
    <property type="entry name" value="Amino acid/polyamine transporter I"/>
    <property type="match status" value="1"/>
</dbReference>
<keyword evidence="3 8" id="KW-0813">Transport</keyword>
<evidence type="ECO:0000256" key="5">
    <source>
        <dbReference type="ARBA" id="ARBA00022692"/>
    </source>
</evidence>
<feature type="transmembrane region" description="Helical" evidence="8">
    <location>
        <begin position="360"/>
        <end position="383"/>
    </location>
</feature>
<reference evidence="9 10" key="1">
    <citation type="journal article" date="2016" name="Int. J. Syst. Evol. Microbiol.">
        <title>Peptococcus simiae sp. nov., isolated from rhesus macaque faeces and emended description of the genus Peptococcus.</title>
        <authorList>
            <person name="Shkoporov A.N."/>
            <person name="Efimov B.A."/>
            <person name="Kondova I."/>
            <person name="Ouwerling B."/>
            <person name="Chaplin A.V."/>
            <person name="Shcherbakova V.A."/>
            <person name="Langermans J.A.M."/>
        </authorList>
    </citation>
    <scope>NUCLEOTIDE SEQUENCE [LARGE SCALE GENOMIC DNA]</scope>
    <source>
        <strain evidence="9 10">M108</strain>
    </source>
</reference>
<proteinExistence type="inferred from homology"/>
<keyword evidence="10" id="KW-1185">Reference proteome</keyword>
<evidence type="ECO:0000313" key="9">
    <source>
        <dbReference type="EMBL" id="MFM9413640.1"/>
    </source>
</evidence>
<evidence type="ECO:0000256" key="6">
    <source>
        <dbReference type="ARBA" id="ARBA00022989"/>
    </source>
</evidence>
<comment type="similarity">
    <text evidence="2 8">Belongs to the alanine or glycine:cation symporter (AGCS) (TC 2.A.25) family.</text>
</comment>
<dbReference type="PRINTS" id="PR00175">
    <property type="entry name" value="NAALASMPORT"/>
</dbReference>
<feature type="transmembrane region" description="Helical" evidence="8">
    <location>
        <begin position="105"/>
        <end position="127"/>
    </location>
</feature>
<evidence type="ECO:0000256" key="2">
    <source>
        <dbReference type="ARBA" id="ARBA00009261"/>
    </source>
</evidence>
<comment type="caution">
    <text evidence="9">The sequence shown here is derived from an EMBL/GenBank/DDBJ whole genome shotgun (WGS) entry which is preliminary data.</text>
</comment>
<evidence type="ECO:0000256" key="7">
    <source>
        <dbReference type="ARBA" id="ARBA00023136"/>
    </source>
</evidence>
<evidence type="ECO:0000313" key="10">
    <source>
        <dbReference type="Proteomes" id="UP001631949"/>
    </source>
</evidence>
<dbReference type="PANTHER" id="PTHR30330">
    <property type="entry name" value="AGSS FAMILY TRANSPORTER, SODIUM-ALANINE"/>
    <property type="match status" value="1"/>
</dbReference>
<feature type="transmembrane region" description="Helical" evidence="8">
    <location>
        <begin position="20"/>
        <end position="40"/>
    </location>
</feature>
<feature type="transmembrane region" description="Helical" evidence="8">
    <location>
        <begin position="312"/>
        <end position="340"/>
    </location>
</feature>
<evidence type="ECO:0000256" key="1">
    <source>
        <dbReference type="ARBA" id="ARBA00004651"/>
    </source>
</evidence>
<keyword evidence="4 8" id="KW-1003">Cell membrane</keyword>
<feature type="transmembrane region" description="Helical" evidence="8">
    <location>
        <begin position="395"/>
        <end position="413"/>
    </location>
</feature>
<sequence length="461" mass="48611">MGKKESAVAFLDGIVQAISGVLWDYLLIFLLVGTGVYYTVRLKFVQVRYFGLGIKKLFGSFSFHGGKQEGGLTSFQALATAIAAQVGTGNIAGAATAIASGGPGAIFWMWVSAFFGMSTIYAEAVIAQKTKRELHGKVVGGPAFYIQEAIKGNLGKFLAGFFSIAIILALGFAGNMVQANSIGAAFNSAFGVNPILVGVACALIAGFIFIGGIQRIASVTEKVVPIMALFYVIGCLAILVMCGGGAVAEAFREIFVSAFAPQSAAGGALGVTVQQAIHYGVARGLFSNEAGMGSTPHAHATAKVNHPADQGVIAMIGVFIDTFVILTMTALVIVATGAYKMDLTGAALSQAAFNSQFGDLGMIFIAICMLFFAFTTIIGWYYFGETNVRRLFGEKAIRVYALLVVGFVLVGSAQEVDFVWHLSDMLNGLMVLPNLVGLLASSAIIIKLSKEFDKKQRDLRN</sequence>